<dbReference type="FunFam" id="3.40.50.300:FF:000228">
    <property type="entry name" value="dynamin-related protein 1E"/>
    <property type="match status" value="1"/>
</dbReference>
<dbReference type="InterPro" id="IPR030381">
    <property type="entry name" value="G_DYNAMIN_dom"/>
</dbReference>
<evidence type="ECO:0000256" key="6">
    <source>
        <dbReference type="ARBA" id="ARBA00023134"/>
    </source>
</evidence>
<evidence type="ECO:0000256" key="9">
    <source>
        <dbReference type="RuleBase" id="RU003932"/>
    </source>
</evidence>
<sequence length="895" mass="101809">MEAIYMKKSSPANYQLTNLIKETSFCCTIGNLKILAAADLGASVNLMSFSLFKELNLTDMKKTTMILEMWYKIRYGNALLNEEVIARLKRDFDNRFITKVEKAEAITDDTVKVGIGQSSKNQSFGTQSTINNYLKEKNLIQDNTPEEHNISLDEWIKRSYGTTKVDKKAKIKAFVEWMVDAKPPDQDSDPYERSFERFKYEFETEVLQLLDKYELKIGRKGCMLADIWKMCERTYNGKRYFWHENELEAMEVQGCQIERVRYDPPEIQMETFKVRRYIVGGIGRFICTEKSLDRQILIGRMNGEKFKALIRDEMNTNFEPLNDGFQKVNHKKKKGKAHSSNVTQTLIDLVNKLQKACTTLGDFGDHESSLPTLWDALPTIAVVGGQSSGKSSVLECVVGKDFLPRGSGIVTRRPLVLQLHTIEQGSEYAEFAHLPRKQFTDFDDVRQEIADETDRETGLTKQISSIPIYLSIYSPNVVNLTLIDLPGLTKVAVEGQSDSVVQDIENMVRSYIEKPNCIILAVSPANQDLATSDAIKISREADPKGERTFGVLTKIDLMDKGTDAVEILEGRAYRLNFPWIGVVNRSQADINQSVDMITARRKEREYFANTLEYSHLANRMGSEHLGKVLSEHLESVIKSRIPGLQSLISQNIIDLETELSRLGRPIAADAGHLHLALIICSRAGGEKVYGVFDNQLPAALKRIKFDKQLSMENVRRLITEADGYQPHLLAPEQGYRRLIESALITMKGPAEAIVDAVGMHMLFLFFIYSLAYVSLIYLCGLPNWIQVHSILKDLVHKSINETAELKKYPSLKVEVTRAAYESLDRMRDESKRVTLQLVDMECNYLTVDFFRNLPQDIDKGGNPTHSIFDRYNDAYLRRVGMSNNMTYNTIKSHLN</sequence>
<dbReference type="InterPro" id="IPR045063">
    <property type="entry name" value="Dynamin_N"/>
</dbReference>
<dbReference type="PROSITE" id="PS00410">
    <property type="entry name" value="G_DYNAMIN_1"/>
    <property type="match status" value="1"/>
</dbReference>
<reference evidence="12 13" key="1">
    <citation type="journal article" date="2018" name="Mol. Plant">
        <title>The genome of Artemisia annua provides insight into the evolution of Asteraceae family and artemisinin biosynthesis.</title>
        <authorList>
            <person name="Shen Q."/>
            <person name="Zhang L."/>
            <person name="Liao Z."/>
            <person name="Wang S."/>
            <person name="Yan T."/>
            <person name="Shi P."/>
            <person name="Liu M."/>
            <person name="Fu X."/>
            <person name="Pan Q."/>
            <person name="Wang Y."/>
            <person name="Lv Z."/>
            <person name="Lu X."/>
            <person name="Zhang F."/>
            <person name="Jiang W."/>
            <person name="Ma Y."/>
            <person name="Chen M."/>
            <person name="Hao X."/>
            <person name="Li L."/>
            <person name="Tang Y."/>
            <person name="Lv G."/>
            <person name="Zhou Y."/>
            <person name="Sun X."/>
            <person name="Brodelius P.E."/>
            <person name="Rose J.K.C."/>
            <person name="Tang K."/>
        </authorList>
    </citation>
    <scope>NUCLEOTIDE SEQUENCE [LARGE SCALE GENOMIC DNA]</scope>
    <source>
        <strain evidence="13">cv. Huhao1</strain>
        <tissue evidence="12">Leaf</tissue>
    </source>
</reference>
<dbReference type="SMART" id="SM00053">
    <property type="entry name" value="DYNc"/>
    <property type="match status" value="1"/>
</dbReference>
<keyword evidence="6 9" id="KW-0342">GTP-binding</keyword>
<dbReference type="GO" id="GO:0016020">
    <property type="term" value="C:membrane"/>
    <property type="evidence" value="ECO:0007669"/>
    <property type="project" value="TreeGrafter"/>
</dbReference>
<dbReference type="InterPro" id="IPR027417">
    <property type="entry name" value="P-loop_NTPase"/>
</dbReference>
<dbReference type="PANTHER" id="PTHR11566:SF188">
    <property type="entry name" value="DYNAMIN CENTRAL DOMAIN-CONTAINING PROTEIN-RELATED"/>
    <property type="match status" value="1"/>
</dbReference>
<evidence type="ECO:0000256" key="10">
    <source>
        <dbReference type="SAM" id="Phobius"/>
    </source>
</evidence>
<organism evidence="12 13">
    <name type="scientific">Artemisia annua</name>
    <name type="common">Sweet wormwood</name>
    <dbReference type="NCBI Taxonomy" id="35608"/>
    <lineage>
        <taxon>Eukaryota</taxon>
        <taxon>Viridiplantae</taxon>
        <taxon>Streptophyta</taxon>
        <taxon>Embryophyta</taxon>
        <taxon>Tracheophyta</taxon>
        <taxon>Spermatophyta</taxon>
        <taxon>Magnoliopsida</taxon>
        <taxon>eudicotyledons</taxon>
        <taxon>Gunneridae</taxon>
        <taxon>Pentapetalae</taxon>
        <taxon>asterids</taxon>
        <taxon>campanulids</taxon>
        <taxon>Asterales</taxon>
        <taxon>Asteraceae</taxon>
        <taxon>Asteroideae</taxon>
        <taxon>Anthemideae</taxon>
        <taxon>Artemisiinae</taxon>
        <taxon>Artemisia</taxon>
    </lineage>
</organism>
<dbReference type="PRINTS" id="PR00195">
    <property type="entry name" value="DYNAMIN"/>
</dbReference>
<gene>
    <name evidence="12" type="ORF">CTI12_AA501090</name>
</gene>
<evidence type="ECO:0000256" key="1">
    <source>
        <dbReference type="ARBA" id="ARBA00004245"/>
    </source>
</evidence>
<comment type="subcellular location">
    <subcellularLocation>
        <location evidence="1">Cytoplasm</location>
        <location evidence="1">Cytoskeleton</location>
    </subcellularLocation>
</comment>
<dbReference type="CDD" id="cd08771">
    <property type="entry name" value="DLP_1"/>
    <property type="match status" value="1"/>
</dbReference>
<dbReference type="Gene3D" id="1.20.120.1240">
    <property type="entry name" value="Dynamin, middle domain"/>
    <property type="match status" value="1"/>
</dbReference>
<dbReference type="Proteomes" id="UP000245207">
    <property type="component" value="Unassembled WGS sequence"/>
</dbReference>
<keyword evidence="3" id="KW-0493">Microtubule</keyword>
<keyword evidence="10" id="KW-0472">Membrane</keyword>
<dbReference type="InterPro" id="IPR019762">
    <property type="entry name" value="Dynamin_GTPase_CS"/>
</dbReference>
<dbReference type="InterPro" id="IPR000375">
    <property type="entry name" value="Dynamin_stalk"/>
</dbReference>
<evidence type="ECO:0000256" key="8">
    <source>
        <dbReference type="ARBA" id="ARBA00023212"/>
    </source>
</evidence>
<evidence type="ECO:0000256" key="3">
    <source>
        <dbReference type="ARBA" id="ARBA00022701"/>
    </source>
</evidence>
<dbReference type="PANTHER" id="PTHR11566">
    <property type="entry name" value="DYNAMIN"/>
    <property type="match status" value="1"/>
</dbReference>
<evidence type="ECO:0000256" key="5">
    <source>
        <dbReference type="ARBA" id="ARBA00022801"/>
    </source>
</evidence>
<dbReference type="SUPFAM" id="SSF52540">
    <property type="entry name" value="P-loop containing nucleoside triphosphate hydrolases"/>
    <property type="match status" value="1"/>
</dbReference>
<dbReference type="GO" id="GO:0005525">
    <property type="term" value="F:GTP binding"/>
    <property type="evidence" value="ECO:0007669"/>
    <property type="project" value="UniProtKB-KW"/>
</dbReference>
<keyword evidence="10" id="KW-1133">Transmembrane helix</keyword>
<dbReference type="STRING" id="35608.A0A2U1KVZ1"/>
<accession>A0A2U1KVZ1</accession>
<evidence type="ECO:0000313" key="12">
    <source>
        <dbReference type="EMBL" id="PWA40912.1"/>
    </source>
</evidence>
<evidence type="ECO:0000313" key="13">
    <source>
        <dbReference type="Proteomes" id="UP000245207"/>
    </source>
</evidence>
<evidence type="ECO:0000256" key="4">
    <source>
        <dbReference type="ARBA" id="ARBA00022741"/>
    </source>
</evidence>
<comment type="caution">
    <text evidence="12">The sequence shown here is derived from an EMBL/GenBank/DDBJ whole genome shotgun (WGS) entry which is preliminary data.</text>
</comment>
<feature type="transmembrane region" description="Helical" evidence="10">
    <location>
        <begin position="757"/>
        <end position="779"/>
    </location>
</feature>
<keyword evidence="5" id="KW-0378">Hydrolase</keyword>
<dbReference type="AlphaFoldDB" id="A0A2U1KVZ1"/>
<dbReference type="GO" id="GO:0005737">
    <property type="term" value="C:cytoplasm"/>
    <property type="evidence" value="ECO:0007669"/>
    <property type="project" value="TreeGrafter"/>
</dbReference>
<dbReference type="OrthoDB" id="5061070at2759"/>
<keyword evidence="7" id="KW-0505">Motor protein</keyword>
<feature type="domain" description="Dynamin-type G" evidence="11">
    <location>
        <begin position="374"/>
        <end position="642"/>
    </location>
</feature>
<evidence type="ECO:0000256" key="7">
    <source>
        <dbReference type="ARBA" id="ARBA00023175"/>
    </source>
</evidence>
<dbReference type="GO" id="GO:0003924">
    <property type="term" value="F:GTPase activity"/>
    <property type="evidence" value="ECO:0007669"/>
    <property type="project" value="InterPro"/>
</dbReference>
<keyword evidence="4 9" id="KW-0547">Nucleotide-binding</keyword>
<dbReference type="GO" id="GO:0008017">
    <property type="term" value="F:microtubule binding"/>
    <property type="evidence" value="ECO:0007669"/>
    <property type="project" value="TreeGrafter"/>
</dbReference>
<evidence type="ECO:0000256" key="2">
    <source>
        <dbReference type="ARBA" id="ARBA00022490"/>
    </source>
</evidence>
<keyword evidence="2" id="KW-0963">Cytoplasm</keyword>
<keyword evidence="8" id="KW-0206">Cytoskeleton</keyword>
<evidence type="ECO:0000259" key="11">
    <source>
        <dbReference type="PROSITE" id="PS51718"/>
    </source>
</evidence>
<comment type="similarity">
    <text evidence="9">Belongs to the TRAFAC class dynamin-like GTPase superfamily. Dynamin/Fzo/YdjA family.</text>
</comment>
<dbReference type="InterPro" id="IPR001401">
    <property type="entry name" value="Dynamin_GTPase"/>
</dbReference>
<keyword evidence="10" id="KW-0812">Transmembrane</keyword>
<dbReference type="GO" id="GO:0005874">
    <property type="term" value="C:microtubule"/>
    <property type="evidence" value="ECO:0007669"/>
    <property type="project" value="UniProtKB-KW"/>
</dbReference>
<dbReference type="EMBL" id="PKPP01013454">
    <property type="protein sequence ID" value="PWA40912.1"/>
    <property type="molecule type" value="Genomic_DNA"/>
</dbReference>
<dbReference type="Gene3D" id="3.40.50.300">
    <property type="entry name" value="P-loop containing nucleotide triphosphate hydrolases"/>
    <property type="match status" value="1"/>
</dbReference>
<dbReference type="PROSITE" id="PS51718">
    <property type="entry name" value="G_DYNAMIN_2"/>
    <property type="match status" value="1"/>
</dbReference>
<protein>
    <submittedName>
        <fullName evidence="12">Dynamin</fullName>
    </submittedName>
</protein>
<dbReference type="InterPro" id="IPR022812">
    <property type="entry name" value="Dynamin"/>
</dbReference>
<dbReference type="Pfam" id="PF00350">
    <property type="entry name" value="Dynamin_N"/>
    <property type="match status" value="1"/>
</dbReference>
<proteinExistence type="inferred from homology"/>
<keyword evidence="13" id="KW-1185">Reference proteome</keyword>
<dbReference type="Pfam" id="PF01031">
    <property type="entry name" value="Dynamin_M"/>
    <property type="match status" value="1"/>
</dbReference>
<name>A0A2U1KVZ1_ARTAN</name>